<feature type="transmembrane region" description="Helical" evidence="1">
    <location>
        <begin position="168"/>
        <end position="189"/>
    </location>
</feature>
<dbReference type="AlphaFoldDB" id="A0A239HUQ3"/>
<dbReference type="SMART" id="SM00065">
    <property type="entry name" value="GAF"/>
    <property type="match status" value="1"/>
</dbReference>
<dbReference type="NCBIfam" id="TIGR00254">
    <property type="entry name" value="GGDEF"/>
    <property type="match status" value="1"/>
</dbReference>
<feature type="transmembrane region" description="Helical" evidence="1">
    <location>
        <begin position="20"/>
        <end position="39"/>
    </location>
</feature>
<dbReference type="Pfam" id="PF00990">
    <property type="entry name" value="GGDEF"/>
    <property type="match status" value="1"/>
</dbReference>
<dbReference type="SUPFAM" id="SSF141868">
    <property type="entry name" value="EAL domain-like"/>
    <property type="match status" value="1"/>
</dbReference>
<dbReference type="Gene3D" id="3.30.450.40">
    <property type="match status" value="1"/>
</dbReference>
<evidence type="ECO:0000259" key="2">
    <source>
        <dbReference type="PROSITE" id="PS50883"/>
    </source>
</evidence>
<dbReference type="SMART" id="SM00267">
    <property type="entry name" value="GGDEF"/>
    <property type="match status" value="1"/>
</dbReference>
<keyword evidence="1" id="KW-0472">Membrane</keyword>
<feature type="domain" description="EAL" evidence="2">
    <location>
        <begin position="556"/>
        <end position="809"/>
    </location>
</feature>
<dbReference type="CDD" id="cd01948">
    <property type="entry name" value="EAL"/>
    <property type="match status" value="1"/>
</dbReference>
<dbReference type="InterPro" id="IPR003018">
    <property type="entry name" value="GAF"/>
</dbReference>
<dbReference type="InterPro" id="IPR052155">
    <property type="entry name" value="Biofilm_reg_signaling"/>
</dbReference>
<feature type="transmembrane region" description="Helical" evidence="1">
    <location>
        <begin position="129"/>
        <end position="156"/>
    </location>
</feature>
<dbReference type="Pfam" id="PF00563">
    <property type="entry name" value="EAL"/>
    <property type="match status" value="1"/>
</dbReference>
<gene>
    <name evidence="4" type="ORF">SAMN05421812_10250</name>
</gene>
<dbReference type="InterPro" id="IPR043128">
    <property type="entry name" value="Rev_trsase/Diguanyl_cyclase"/>
</dbReference>
<evidence type="ECO:0000313" key="4">
    <source>
        <dbReference type="EMBL" id="SNS85130.1"/>
    </source>
</evidence>
<evidence type="ECO:0000313" key="5">
    <source>
        <dbReference type="Proteomes" id="UP000198362"/>
    </source>
</evidence>
<dbReference type="InterPro" id="IPR029016">
    <property type="entry name" value="GAF-like_dom_sf"/>
</dbReference>
<feature type="transmembrane region" description="Helical" evidence="1">
    <location>
        <begin position="93"/>
        <end position="117"/>
    </location>
</feature>
<dbReference type="PROSITE" id="PS50887">
    <property type="entry name" value="GGDEF"/>
    <property type="match status" value="1"/>
</dbReference>
<dbReference type="Gene3D" id="3.20.20.450">
    <property type="entry name" value="EAL domain"/>
    <property type="match status" value="1"/>
</dbReference>
<dbReference type="InterPro" id="IPR029787">
    <property type="entry name" value="Nucleotide_cyclase"/>
</dbReference>
<dbReference type="Pfam" id="PF01590">
    <property type="entry name" value="GAF"/>
    <property type="match status" value="1"/>
</dbReference>
<dbReference type="InterPro" id="IPR035919">
    <property type="entry name" value="EAL_sf"/>
</dbReference>
<dbReference type="SUPFAM" id="SSF55781">
    <property type="entry name" value="GAF domain-like"/>
    <property type="match status" value="1"/>
</dbReference>
<dbReference type="SUPFAM" id="SSF55073">
    <property type="entry name" value="Nucleotide cyclase"/>
    <property type="match status" value="1"/>
</dbReference>
<accession>A0A239HUQ3</accession>
<reference evidence="4 5" key="1">
    <citation type="submission" date="2017-06" db="EMBL/GenBank/DDBJ databases">
        <authorList>
            <person name="Kim H.J."/>
            <person name="Triplett B.A."/>
        </authorList>
    </citation>
    <scope>NUCLEOTIDE SEQUENCE [LARGE SCALE GENOMIC DNA]</scope>
    <source>
        <strain evidence="4 5">CGMCC 4.5593</strain>
    </source>
</reference>
<feature type="domain" description="GGDEF" evidence="3">
    <location>
        <begin position="416"/>
        <end position="547"/>
    </location>
</feature>
<dbReference type="InterPro" id="IPR000160">
    <property type="entry name" value="GGDEF_dom"/>
</dbReference>
<feature type="transmembrane region" description="Helical" evidence="1">
    <location>
        <begin position="59"/>
        <end position="81"/>
    </location>
</feature>
<dbReference type="Gene3D" id="3.30.70.270">
    <property type="match status" value="1"/>
</dbReference>
<dbReference type="Proteomes" id="UP000198362">
    <property type="component" value="Unassembled WGS sequence"/>
</dbReference>
<keyword evidence="1" id="KW-0812">Transmembrane</keyword>
<dbReference type="RefSeq" id="WP_089246057.1">
    <property type="nucleotide sequence ID" value="NZ_FZPH01000002.1"/>
</dbReference>
<protein>
    <submittedName>
        <fullName evidence="4">Diguanylate cyclase (GGDEF) domain-containing protein</fullName>
    </submittedName>
</protein>
<feature type="transmembrane region" description="Helical" evidence="1">
    <location>
        <begin position="195"/>
        <end position="214"/>
    </location>
</feature>
<evidence type="ECO:0000256" key="1">
    <source>
        <dbReference type="SAM" id="Phobius"/>
    </source>
</evidence>
<dbReference type="OrthoDB" id="23692at2"/>
<dbReference type="PROSITE" id="PS50883">
    <property type="entry name" value="EAL"/>
    <property type="match status" value="1"/>
</dbReference>
<dbReference type="PANTHER" id="PTHR44757:SF2">
    <property type="entry name" value="BIOFILM ARCHITECTURE MAINTENANCE PROTEIN MBAA"/>
    <property type="match status" value="1"/>
</dbReference>
<evidence type="ECO:0000259" key="3">
    <source>
        <dbReference type="PROSITE" id="PS50887"/>
    </source>
</evidence>
<name>A0A239HUQ3_9ACTN</name>
<proteinExistence type="predicted"/>
<sequence length="826" mass="89042">MGLFAILVTLFIGLNLKDFAGSWLLGLLFLGLFALADLYPLVFQVRRQAFKIVLTEIPLLLALYAIPPLTLMLARVLAVIISRQIHRSAPVKLWFNVASNAAGTALACLIVFAFGPLHAPGAPREAGPYALAVLAVAVVGMTVLTLATTAGVITLVQGRISSRVLNQIAIPGLIVSGINITLGLITLLIVQQGAWAALLLAALASCFFAAYRSYSQFVRQHRTLSEIYDLTRAIADTPHDGTLTDVLLHRVRALLQVEYATLWLPALGRYPEVLLSARVDDTGLVDLTGVPESIRRRVGETGETIAVGHKLGGDELRAELGTTRSKDAIVVALRAGSAVIGTLEVANRLGDAATLGPGDARLLETIAAHAAVAVENSRLVERLRHDAYHDALTGLPNRRRVTAAIEESVGVGAPGEHVAVLLFDVDGLRQVNESMGHVAGDQVLAEVAQRLRGCAPSGALLGRLGSDEFVVTLRVDSAEDAEALATRMRQQIRDEMVFGSLTLDVETAVGIVVHPDHGSDAALLLQRADLAATAAKTVPGSIQLFNAGLESRSVRRLALAGDLRRALDNDQIEVYFQPKVTLTDRRLLGVECLARWEHPAHGAVPPEDFVAVAEHTGQLARLTEAVLKEGLKRCRDWQATDHPLSISVNLSARTLIDADFPTRVQELLGEYGVAPHRLTFEIKEEGVLDGTDRPMPTLRRLRDIGVRLSVDDFGTGYSSLSYLRRLPVHEVKVDRSFVQGMATDPADLAIVNAVVTLSQQFGLTVVAEGVESELTLELLQDIGCEVGQGFLFSRPLPYERLEAWFSAQTEAESTAAGEVRRLRAVT</sequence>
<dbReference type="EMBL" id="FZPH01000002">
    <property type="protein sequence ID" value="SNS85130.1"/>
    <property type="molecule type" value="Genomic_DNA"/>
</dbReference>
<dbReference type="CDD" id="cd01949">
    <property type="entry name" value="GGDEF"/>
    <property type="match status" value="1"/>
</dbReference>
<dbReference type="InterPro" id="IPR001633">
    <property type="entry name" value="EAL_dom"/>
</dbReference>
<keyword evidence="1" id="KW-1133">Transmembrane helix</keyword>
<dbReference type="SMART" id="SM00052">
    <property type="entry name" value="EAL"/>
    <property type="match status" value="1"/>
</dbReference>
<dbReference type="PANTHER" id="PTHR44757">
    <property type="entry name" value="DIGUANYLATE CYCLASE DGCP"/>
    <property type="match status" value="1"/>
</dbReference>
<keyword evidence="5" id="KW-1185">Reference proteome</keyword>
<organism evidence="4 5">
    <name type="scientific">Asanoa hainanensis</name>
    <dbReference type="NCBI Taxonomy" id="560556"/>
    <lineage>
        <taxon>Bacteria</taxon>
        <taxon>Bacillati</taxon>
        <taxon>Actinomycetota</taxon>
        <taxon>Actinomycetes</taxon>
        <taxon>Micromonosporales</taxon>
        <taxon>Micromonosporaceae</taxon>
        <taxon>Asanoa</taxon>
    </lineage>
</organism>